<keyword evidence="1" id="KW-0472">Membrane</keyword>
<dbReference type="Pfam" id="PF14416">
    <property type="entry name" value="PMR5N"/>
    <property type="match status" value="1"/>
</dbReference>
<proteinExistence type="predicted"/>
<name>A0AAV8PGB4_ENSVE</name>
<dbReference type="EMBL" id="JAQQAF010000005">
    <property type="protein sequence ID" value="KAJ8483546.1"/>
    <property type="molecule type" value="Genomic_DNA"/>
</dbReference>
<feature type="transmembrane region" description="Helical" evidence="1">
    <location>
        <begin position="22"/>
        <end position="44"/>
    </location>
</feature>
<evidence type="ECO:0000313" key="3">
    <source>
        <dbReference type="EMBL" id="KAJ8483546.1"/>
    </source>
</evidence>
<dbReference type="AlphaFoldDB" id="A0AAV8PGB4"/>
<accession>A0AAV8PGB4</accession>
<dbReference type="InterPro" id="IPR025846">
    <property type="entry name" value="TBL_N"/>
</dbReference>
<keyword evidence="1" id="KW-0812">Transmembrane</keyword>
<evidence type="ECO:0000259" key="2">
    <source>
        <dbReference type="Pfam" id="PF14416"/>
    </source>
</evidence>
<organism evidence="3 4">
    <name type="scientific">Ensete ventricosum</name>
    <name type="common">Abyssinian banana</name>
    <name type="synonym">Musa ensete</name>
    <dbReference type="NCBI Taxonomy" id="4639"/>
    <lineage>
        <taxon>Eukaryota</taxon>
        <taxon>Viridiplantae</taxon>
        <taxon>Streptophyta</taxon>
        <taxon>Embryophyta</taxon>
        <taxon>Tracheophyta</taxon>
        <taxon>Spermatophyta</taxon>
        <taxon>Magnoliopsida</taxon>
        <taxon>Liliopsida</taxon>
        <taxon>Zingiberales</taxon>
        <taxon>Musaceae</taxon>
        <taxon>Ensete</taxon>
    </lineage>
</organism>
<evidence type="ECO:0000313" key="4">
    <source>
        <dbReference type="Proteomes" id="UP001222027"/>
    </source>
</evidence>
<protein>
    <recommendedName>
        <fullName evidence="2">Trichome birefringence-like N-terminal domain-containing protein</fullName>
    </recommendedName>
</protein>
<gene>
    <name evidence="3" type="ORF">OPV22_016031</name>
</gene>
<keyword evidence="4" id="KW-1185">Reference proteome</keyword>
<dbReference type="Proteomes" id="UP001222027">
    <property type="component" value="Unassembled WGS sequence"/>
</dbReference>
<comment type="caution">
    <text evidence="3">The sequence shown here is derived from an EMBL/GenBank/DDBJ whole genome shotgun (WGS) entry which is preliminary data.</text>
</comment>
<evidence type="ECO:0000256" key="1">
    <source>
        <dbReference type="SAM" id="Phobius"/>
    </source>
</evidence>
<reference evidence="3 4" key="1">
    <citation type="submission" date="2022-12" db="EMBL/GenBank/DDBJ databases">
        <title>Chromosome-scale assembly of the Ensete ventricosum genome.</title>
        <authorList>
            <person name="Dussert Y."/>
            <person name="Stocks J."/>
            <person name="Wendawek A."/>
            <person name="Woldeyes F."/>
            <person name="Nichols R.A."/>
            <person name="Borrell J.S."/>
        </authorList>
    </citation>
    <scope>NUCLEOTIDE SEQUENCE [LARGE SCALE GENOMIC DNA]</scope>
    <source>
        <strain evidence="4">cv. Maze</strain>
        <tissue evidence="3">Seeds</tissue>
    </source>
</reference>
<feature type="domain" description="Trichome birefringence-like N-terminal" evidence="2">
    <location>
        <begin position="57"/>
        <end position="100"/>
    </location>
</feature>
<keyword evidence="1" id="KW-1133">Transmembrane helix</keyword>
<sequence length="107" mass="11905">MANGWEVVSEEEPPRISNGKRLYNLLLILLGSALLIAFSCHLLFPHVTPDSFSSEKEECDLFSGKWIQDASGPAYTNTSCSFISYPQNCLTNGRPDTGYLLLEMETI</sequence>